<name>A0A915Q3B7_9BILA</name>
<dbReference type="WBParaSite" id="sdigi.contig837.g9871.t1">
    <property type="protein sequence ID" value="sdigi.contig837.g9871.t1"/>
    <property type="gene ID" value="sdigi.contig837.g9871"/>
</dbReference>
<dbReference type="AlphaFoldDB" id="A0A915Q3B7"/>
<organism evidence="1 2">
    <name type="scientific">Setaria digitata</name>
    <dbReference type="NCBI Taxonomy" id="48799"/>
    <lineage>
        <taxon>Eukaryota</taxon>
        <taxon>Metazoa</taxon>
        <taxon>Ecdysozoa</taxon>
        <taxon>Nematoda</taxon>
        <taxon>Chromadorea</taxon>
        <taxon>Rhabditida</taxon>
        <taxon>Spirurina</taxon>
        <taxon>Spiruromorpha</taxon>
        <taxon>Filarioidea</taxon>
        <taxon>Setariidae</taxon>
        <taxon>Setaria</taxon>
    </lineage>
</organism>
<keyword evidence="1" id="KW-1185">Reference proteome</keyword>
<reference evidence="2" key="1">
    <citation type="submission" date="2022-11" db="UniProtKB">
        <authorList>
            <consortium name="WormBaseParasite"/>
        </authorList>
    </citation>
    <scope>IDENTIFICATION</scope>
</reference>
<dbReference type="Proteomes" id="UP000887581">
    <property type="component" value="Unplaced"/>
</dbReference>
<proteinExistence type="predicted"/>
<accession>A0A915Q3B7</accession>
<evidence type="ECO:0000313" key="1">
    <source>
        <dbReference type="Proteomes" id="UP000887581"/>
    </source>
</evidence>
<evidence type="ECO:0000313" key="2">
    <source>
        <dbReference type="WBParaSite" id="sdigi.contig837.g9871.t1"/>
    </source>
</evidence>
<protein>
    <submittedName>
        <fullName evidence="2">Uncharacterized protein</fullName>
    </submittedName>
</protein>
<sequence>MLVQPVVSDPAADLLAFSMSFKKVRRADTVKSVRYVDKRNVNDNLSFRGYRKVRSTSLPNPKDLYAVVRDNDKRQTGAMDKVSNSNELIPYKKSYQRNRFNSLFALVSAFGLHSSSYILSNGYSASDNFGLYMPSIGIDKTAQLLKSPIILIPKLILNDTMKRKPKVC</sequence>